<comment type="caution">
    <text evidence="1">The sequence shown here is derived from an EMBL/GenBank/DDBJ whole genome shotgun (WGS) entry which is preliminary data.</text>
</comment>
<gene>
    <name evidence="1" type="ORF">YASMINEVIRUS_1531</name>
</gene>
<accession>A0A5K0UA77</accession>
<evidence type="ECO:0000313" key="2">
    <source>
        <dbReference type="Proteomes" id="UP000594342"/>
    </source>
</evidence>
<keyword evidence="2" id="KW-1185">Reference proteome</keyword>
<dbReference type="Gene3D" id="3.30.40.220">
    <property type="match status" value="2"/>
</dbReference>
<evidence type="ECO:0000313" key="1">
    <source>
        <dbReference type="EMBL" id="VBB18999.1"/>
    </source>
</evidence>
<proteinExistence type="predicted"/>
<organism evidence="1 2">
    <name type="scientific">Yasminevirus sp. GU-2018</name>
    <dbReference type="NCBI Taxonomy" id="2420051"/>
    <lineage>
        <taxon>Viruses</taxon>
        <taxon>Varidnaviria</taxon>
        <taxon>Bamfordvirae</taxon>
        <taxon>Nucleocytoviricota</taxon>
        <taxon>Megaviricetes</taxon>
        <taxon>Imitervirales</taxon>
        <taxon>Mimiviridae</taxon>
        <taxon>Klosneuvirinae</taxon>
        <taxon>Yasminevirus</taxon>
        <taxon>Yasminevirus saudimassiliense</taxon>
    </lineage>
</organism>
<dbReference type="EMBL" id="UPSH01000002">
    <property type="protein sequence ID" value="VBB18999.1"/>
    <property type="molecule type" value="Genomic_DNA"/>
</dbReference>
<name>A0A5K0UA77_9VIRU</name>
<sequence>MINVAVNNNLFSCLISTCKQTDKMKNQVCDLTVESVLGLLQSQKSKCCYCGHVLDIEKGDKKLSQVSIDRSDSNLGHTIENSVLSCLFCGLGKNATNVDWFRDFISVIKSDQYDAMITKYQDEKKDVNIVANLRSRAWHSDNDNRDPGDKIQVISVNEIRELAREQNNVCAITGIPFINTKLDKFPFKMSLDRIDNTGTHTKDNCQLVCLAIQYGRNDKSIQEVKDYIDEIRANTT</sequence>
<protein>
    <recommendedName>
        <fullName evidence="3">HNH endonuclease</fullName>
    </recommendedName>
</protein>
<evidence type="ECO:0008006" key="3">
    <source>
        <dbReference type="Google" id="ProtNLM"/>
    </source>
</evidence>
<reference evidence="1 2" key="1">
    <citation type="submission" date="2018-10" db="EMBL/GenBank/DDBJ databases">
        <authorList>
            <consortium name="IHU Genomes"/>
        </authorList>
    </citation>
    <scope>NUCLEOTIDE SEQUENCE [LARGE SCALE GENOMIC DNA]</scope>
    <source>
        <strain evidence="1 2">A1</strain>
    </source>
</reference>
<dbReference type="Proteomes" id="UP000594342">
    <property type="component" value="Unassembled WGS sequence"/>
</dbReference>